<reference evidence="3" key="2">
    <citation type="submission" date="2019-09" db="UniProtKB">
        <authorList>
            <consortium name="WormBaseParasite"/>
        </authorList>
    </citation>
    <scope>IDENTIFICATION</scope>
</reference>
<dbReference type="EMBL" id="UZAH01005124">
    <property type="protein sequence ID" value="VDO28673.1"/>
    <property type="molecule type" value="Genomic_DNA"/>
</dbReference>
<accession>A0A183F9J1</accession>
<proteinExistence type="predicted"/>
<dbReference type="Proteomes" id="UP000050761">
    <property type="component" value="Unassembled WGS sequence"/>
</dbReference>
<evidence type="ECO:0000313" key="1">
    <source>
        <dbReference type="EMBL" id="VDO28673.1"/>
    </source>
</evidence>
<dbReference type="WBParaSite" id="HPBE_0000283301-mRNA-1">
    <property type="protein sequence ID" value="HPBE_0000283301-mRNA-1"/>
    <property type="gene ID" value="HPBE_0000283301"/>
</dbReference>
<keyword evidence="2" id="KW-1185">Reference proteome</keyword>
<name>A0A183F9J1_HELPZ</name>
<organism evidence="2 3">
    <name type="scientific">Heligmosomoides polygyrus</name>
    <name type="common">Parasitic roundworm</name>
    <dbReference type="NCBI Taxonomy" id="6339"/>
    <lineage>
        <taxon>Eukaryota</taxon>
        <taxon>Metazoa</taxon>
        <taxon>Ecdysozoa</taxon>
        <taxon>Nematoda</taxon>
        <taxon>Chromadorea</taxon>
        <taxon>Rhabditida</taxon>
        <taxon>Rhabditina</taxon>
        <taxon>Rhabditomorpha</taxon>
        <taxon>Strongyloidea</taxon>
        <taxon>Heligmosomidae</taxon>
        <taxon>Heligmosomoides</taxon>
    </lineage>
</organism>
<evidence type="ECO:0000313" key="3">
    <source>
        <dbReference type="WBParaSite" id="HPBE_0000283301-mRNA-1"/>
    </source>
</evidence>
<gene>
    <name evidence="1" type="ORF">HPBE_LOCUS2834</name>
</gene>
<sequence>MDLNDAKKKEFILNVKLEATNHSSKVDALDWKTRMADKMERIGFLIELFQTGVYAGRQRGRVYIASDPNRKRGFRV</sequence>
<accession>A0A3P7V998</accession>
<protein>
    <submittedName>
        <fullName evidence="3">ATP-binding protein</fullName>
    </submittedName>
</protein>
<evidence type="ECO:0000313" key="2">
    <source>
        <dbReference type="Proteomes" id="UP000050761"/>
    </source>
</evidence>
<reference evidence="1 2" key="1">
    <citation type="submission" date="2018-11" db="EMBL/GenBank/DDBJ databases">
        <authorList>
            <consortium name="Pathogen Informatics"/>
        </authorList>
    </citation>
    <scope>NUCLEOTIDE SEQUENCE [LARGE SCALE GENOMIC DNA]</scope>
</reference>
<dbReference type="AlphaFoldDB" id="A0A183F9J1"/>